<dbReference type="Gene3D" id="1.20.58.370">
    <property type="entry name" value="MalF N-terminal region-like"/>
    <property type="match status" value="1"/>
</dbReference>
<dbReference type="PANTHER" id="PTHR47314:SF1">
    <property type="entry name" value="MALTOSE_MALTODEXTRIN TRANSPORT SYSTEM PERMEASE PROTEIN MALF"/>
    <property type="match status" value="1"/>
</dbReference>
<evidence type="ECO:0000256" key="4">
    <source>
        <dbReference type="ARBA" id="ARBA00022475"/>
    </source>
</evidence>
<feature type="transmembrane region" description="Helical" evidence="9">
    <location>
        <begin position="305"/>
        <end position="329"/>
    </location>
</feature>
<comment type="caution">
    <text evidence="13">The sequence shown here is derived from an EMBL/GenBank/DDBJ whole genome shotgun (WGS) entry which is preliminary data.</text>
</comment>
<evidence type="ECO:0000256" key="5">
    <source>
        <dbReference type="ARBA" id="ARBA00022597"/>
    </source>
</evidence>
<dbReference type="InterPro" id="IPR032550">
    <property type="entry name" value="TM_PBP2_N"/>
</dbReference>
<feature type="transmembrane region" description="Helical" evidence="9">
    <location>
        <begin position="80"/>
        <end position="99"/>
    </location>
</feature>
<keyword evidence="4 10" id="KW-1003">Cell membrane</keyword>
<feature type="transmembrane region" description="Helical" evidence="9">
    <location>
        <begin position="382"/>
        <end position="400"/>
    </location>
</feature>
<evidence type="ECO:0000313" key="14">
    <source>
        <dbReference type="Proteomes" id="UP001232536"/>
    </source>
</evidence>
<comment type="similarity">
    <text evidence="2 10">Belongs to the binding-protein-dependent transport system permease family. MalFG subfamily.</text>
</comment>
<keyword evidence="3 9" id="KW-0813">Transport</keyword>
<keyword evidence="8 9" id="KW-0472">Membrane</keyword>
<feature type="transmembrane region" description="Helical" evidence="9">
    <location>
        <begin position="341"/>
        <end position="362"/>
    </location>
</feature>
<evidence type="ECO:0000256" key="8">
    <source>
        <dbReference type="ARBA" id="ARBA00023136"/>
    </source>
</evidence>
<sequence length="535" mass="57300">MSHTTQTHPPARTARPARGGGTTRPLPLLVKVLGLGIVAALAVLVTPPLIAQQRWGFLGVFWGVVALLAAVYATKRAVPAKYLVPGVLFLSLLVVYPILMTFQLSTTNYGDGTRTPKEVTISRIIASAAFQGDNARRFTLEVGTTGTVDTGPYTFFLVDQASGDAYAGTEDGLEPLPTDATVTDGRVTDVPGYTMLTKQQINRLSQSGGPLAGFTVPTGESSVITAQGFQAVELTSPLVYDQATDSFTDTRTGDVYTPQRVGDRSYFTDANGARLSSQSWGESIGLDNYKRIFTDATISKNFLGIFAWTVLFAVASVGLSFLLGLVLAVTLNDARMRGQKLYRSILLLPYAIPGFISLMVWSSFYNTDFGLFNELLGTHVNWLGSTALARIAVILTNLWMGFPYMFLVCTGALQAVPSELKEAASIDGASGFTQFRKVTFPLVLVAVAPLLVASFAFNFNNFNAIQLLTEGGPFSASDPTAGGTDILISFTYRLAFGTSAQQIGFASAISVILFILTGVLAAIQFRGTRVLEDVN</sequence>
<dbReference type="RefSeq" id="WP_304599830.1">
    <property type="nucleotide sequence ID" value="NZ_JAUQYP010000001.1"/>
</dbReference>
<dbReference type="SUPFAM" id="SSF161098">
    <property type="entry name" value="MetI-like"/>
    <property type="match status" value="1"/>
</dbReference>
<feature type="transmembrane region" description="Helical" evidence="9">
    <location>
        <begin position="55"/>
        <end position="73"/>
    </location>
</feature>
<keyword evidence="7 9" id="KW-1133">Transmembrane helix</keyword>
<accession>A0ABT9D5Q5</accession>
<feature type="domain" description="ABC transmembrane type-1" evidence="12">
    <location>
        <begin position="306"/>
        <end position="524"/>
    </location>
</feature>
<dbReference type="Pfam" id="PF00528">
    <property type="entry name" value="BPD_transp_1"/>
    <property type="match status" value="1"/>
</dbReference>
<dbReference type="Proteomes" id="UP001232536">
    <property type="component" value="Unassembled WGS sequence"/>
</dbReference>
<proteinExistence type="inferred from homology"/>
<evidence type="ECO:0000256" key="10">
    <source>
        <dbReference type="RuleBase" id="RU367050"/>
    </source>
</evidence>
<evidence type="ECO:0000256" key="3">
    <source>
        <dbReference type="ARBA" id="ARBA00022448"/>
    </source>
</evidence>
<gene>
    <name evidence="13" type="ORF">Q6348_02885</name>
</gene>
<name>A0ABT9D5Q5_9CELL</name>
<feature type="transmembrane region" description="Helical" evidence="9">
    <location>
        <begin position="28"/>
        <end position="49"/>
    </location>
</feature>
<keyword evidence="6 9" id="KW-0812">Transmembrane</keyword>
<evidence type="ECO:0000256" key="7">
    <source>
        <dbReference type="ARBA" id="ARBA00022989"/>
    </source>
</evidence>
<evidence type="ECO:0000256" key="11">
    <source>
        <dbReference type="SAM" id="MobiDB-lite"/>
    </source>
</evidence>
<evidence type="ECO:0000256" key="9">
    <source>
        <dbReference type="RuleBase" id="RU363032"/>
    </source>
</evidence>
<evidence type="ECO:0000256" key="1">
    <source>
        <dbReference type="ARBA" id="ARBA00004651"/>
    </source>
</evidence>
<protein>
    <recommendedName>
        <fullName evidence="10">Maltose/maltodextrin transport system permease protein</fullName>
    </recommendedName>
</protein>
<comment type="function">
    <text evidence="10">Part of the ABC transporter complex MalEFGK involved in maltose/maltodextrin import. Probably responsible for the translocation of the substrate across the membrane.</text>
</comment>
<feature type="region of interest" description="Disordered" evidence="11">
    <location>
        <begin position="1"/>
        <end position="22"/>
    </location>
</feature>
<dbReference type="CDD" id="cd06261">
    <property type="entry name" value="TM_PBP2"/>
    <property type="match status" value="1"/>
</dbReference>
<dbReference type="Gene3D" id="1.10.3720.10">
    <property type="entry name" value="MetI-like"/>
    <property type="match status" value="1"/>
</dbReference>
<evidence type="ECO:0000313" key="13">
    <source>
        <dbReference type="EMBL" id="MDO8106140.1"/>
    </source>
</evidence>
<evidence type="ECO:0000259" key="12">
    <source>
        <dbReference type="PROSITE" id="PS50928"/>
    </source>
</evidence>
<feature type="transmembrane region" description="Helical" evidence="9">
    <location>
        <begin position="438"/>
        <end position="459"/>
    </location>
</feature>
<keyword evidence="5 10" id="KW-0762">Sugar transport</keyword>
<evidence type="ECO:0000256" key="6">
    <source>
        <dbReference type="ARBA" id="ARBA00022692"/>
    </source>
</evidence>
<comment type="subcellular location">
    <subcellularLocation>
        <location evidence="1 9">Cell membrane</location>
        <topology evidence="1 9">Multi-pass membrane protein</topology>
    </subcellularLocation>
</comment>
<dbReference type="InterPro" id="IPR035906">
    <property type="entry name" value="MetI-like_sf"/>
</dbReference>
<evidence type="ECO:0000256" key="2">
    <source>
        <dbReference type="ARBA" id="ARBA00009047"/>
    </source>
</evidence>
<keyword evidence="14" id="KW-1185">Reference proteome</keyword>
<dbReference type="Pfam" id="PF16296">
    <property type="entry name" value="TM_PBP2_N"/>
    <property type="match status" value="1"/>
</dbReference>
<dbReference type="PROSITE" id="PS50928">
    <property type="entry name" value="ABC_TM1"/>
    <property type="match status" value="1"/>
</dbReference>
<feature type="transmembrane region" description="Helical" evidence="9">
    <location>
        <begin position="503"/>
        <end position="523"/>
    </location>
</feature>
<dbReference type="EMBL" id="JAUQYP010000001">
    <property type="protein sequence ID" value="MDO8106140.1"/>
    <property type="molecule type" value="Genomic_DNA"/>
</dbReference>
<organism evidence="13 14">
    <name type="scientific">Actinotalea lenta</name>
    <dbReference type="NCBI Taxonomy" id="3064654"/>
    <lineage>
        <taxon>Bacteria</taxon>
        <taxon>Bacillati</taxon>
        <taxon>Actinomycetota</taxon>
        <taxon>Actinomycetes</taxon>
        <taxon>Micrococcales</taxon>
        <taxon>Cellulomonadaceae</taxon>
        <taxon>Actinotalea</taxon>
    </lineage>
</organism>
<reference evidence="13 14" key="1">
    <citation type="submission" date="2023-07" db="EMBL/GenBank/DDBJ databases">
        <title>Description of novel actinomycetes strains, isolated from tidal flat sediment.</title>
        <authorList>
            <person name="Lu C."/>
        </authorList>
    </citation>
    <scope>NUCLEOTIDE SEQUENCE [LARGE SCALE GENOMIC DNA]</scope>
    <source>
        <strain evidence="13 14">SYSU T00b441</strain>
    </source>
</reference>
<dbReference type="InterPro" id="IPR000515">
    <property type="entry name" value="MetI-like"/>
</dbReference>
<dbReference type="SUPFAM" id="SSF160964">
    <property type="entry name" value="MalF N-terminal region-like"/>
    <property type="match status" value="1"/>
</dbReference>
<dbReference type="PANTHER" id="PTHR47314">
    <property type="entry name" value="MALTOSE/MALTODEXTRIN TRANSPORT SYSTEM PERMEASE PROTEIN MALF"/>
    <property type="match status" value="1"/>
</dbReference>
<dbReference type="InterPro" id="IPR035277">
    <property type="entry name" value="MalF_N"/>
</dbReference>